<protein>
    <recommendedName>
        <fullName evidence="9">Ribonuclease 3</fullName>
        <ecNumber evidence="9">3.1.26.3</ecNumber>
    </recommendedName>
    <alternativeName>
        <fullName evidence="9">Ribonuclease III</fullName>
        <shortName evidence="9">RNase III</shortName>
    </alternativeName>
</protein>
<dbReference type="InterPro" id="IPR036389">
    <property type="entry name" value="RNase_III_sf"/>
</dbReference>
<dbReference type="InterPro" id="IPR014720">
    <property type="entry name" value="dsRBD_dom"/>
</dbReference>
<keyword evidence="8 9" id="KW-0694">RNA-binding</keyword>
<evidence type="ECO:0000256" key="1">
    <source>
        <dbReference type="ARBA" id="ARBA00000109"/>
    </source>
</evidence>
<sequence>MSKLDELMQHLGHQFNNIGLLRTALSHRSVGAHNNERLEFLGDSVLGFIIASELYQRHPQAREGELSRMRASVVNGEVLSQLSIYLGISDNLRLGAGERKSGGTRPSILADALEAVVGAIYLDAGLEKCRRCLLHWYGKRVDDLSKLTPQKDPKSRLQEWLQARKLSFPVYEVQVSGEAHAQTFTAICHVQGLPYKTEGISTTRRRAEQITALRFLELVDE</sequence>
<dbReference type="CDD" id="cd00593">
    <property type="entry name" value="RIBOc"/>
    <property type="match status" value="1"/>
</dbReference>
<keyword evidence="4 9" id="KW-0540">Nuclease</keyword>
<evidence type="ECO:0000256" key="7">
    <source>
        <dbReference type="ARBA" id="ARBA00022801"/>
    </source>
</evidence>
<dbReference type="CDD" id="cd10845">
    <property type="entry name" value="DSRM_RNAse_III_family"/>
    <property type="match status" value="1"/>
</dbReference>
<dbReference type="Pfam" id="PF14622">
    <property type="entry name" value="Ribonucleas_3_3"/>
    <property type="match status" value="1"/>
</dbReference>
<evidence type="ECO:0000259" key="11">
    <source>
        <dbReference type="PROSITE" id="PS50142"/>
    </source>
</evidence>
<dbReference type="Proteomes" id="UP000063965">
    <property type="component" value="Chromosome"/>
</dbReference>
<proteinExistence type="inferred from homology"/>
<dbReference type="PROSITE" id="PS00517">
    <property type="entry name" value="RNASE_3_1"/>
    <property type="match status" value="1"/>
</dbReference>
<feature type="active site" evidence="9">
    <location>
        <position position="114"/>
    </location>
</feature>
<comment type="similarity">
    <text evidence="2">Belongs to the ribonuclease III family.</text>
</comment>
<dbReference type="Gene3D" id="3.30.160.20">
    <property type="match status" value="1"/>
</dbReference>
<dbReference type="SMART" id="SM00358">
    <property type="entry name" value="DSRM"/>
    <property type="match status" value="1"/>
</dbReference>
<keyword evidence="6 9" id="KW-0255">Endonuclease</keyword>
<dbReference type="EMBL" id="CP011126">
    <property type="protein sequence ID" value="AKQ33303.1"/>
    <property type="molecule type" value="Genomic_DNA"/>
</dbReference>
<comment type="function">
    <text evidence="9">Digests double-stranded RNA. Involved in the processing of primary rRNA transcript to yield the immediate precursors to the large and small rRNAs (23S and 16S). Processes some mRNAs, and tRNAs when they are encoded in the rRNA operon. Processes pre-crRNA and tracrRNA of type II CRISPR loci if present in the organism.</text>
</comment>
<keyword evidence="9" id="KW-0819">tRNA processing</keyword>
<dbReference type="RefSeq" id="WP_048874955.1">
    <property type="nucleotide sequence ID" value="NZ_CP011126.1"/>
</dbReference>
<evidence type="ECO:0000256" key="4">
    <source>
        <dbReference type="ARBA" id="ARBA00022722"/>
    </source>
</evidence>
<feature type="domain" description="DRBM" evidence="10">
    <location>
        <begin position="152"/>
        <end position="221"/>
    </location>
</feature>
<feature type="active site" evidence="9">
    <location>
        <position position="43"/>
    </location>
</feature>
<keyword evidence="7 9" id="KW-0378">Hydrolase</keyword>
<evidence type="ECO:0000256" key="3">
    <source>
        <dbReference type="ARBA" id="ARBA00022664"/>
    </source>
</evidence>
<accession>A0ABM5UTN4</accession>
<evidence type="ECO:0000313" key="13">
    <source>
        <dbReference type="Proteomes" id="UP000063965"/>
    </source>
</evidence>
<evidence type="ECO:0000256" key="6">
    <source>
        <dbReference type="ARBA" id="ARBA00022759"/>
    </source>
</evidence>
<evidence type="ECO:0000259" key="10">
    <source>
        <dbReference type="PROSITE" id="PS50137"/>
    </source>
</evidence>
<dbReference type="SUPFAM" id="SSF54768">
    <property type="entry name" value="dsRNA-binding domain-like"/>
    <property type="match status" value="1"/>
</dbReference>
<feature type="binding site" evidence="9">
    <location>
        <position position="111"/>
    </location>
    <ligand>
        <name>Mg(2+)</name>
        <dbReference type="ChEBI" id="CHEBI:18420"/>
    </ligand>
</feature>
<keyword evidence="9" id="KW-0460">Magnesium</keyword>
<keyword evidence="3 9" id="KW-0507">mRNA processing</keyword>
<dbReference type="SUPFAM" id="SSF69065">
    <property type="entry name" value="RNase III domain-like"/>
    <property type="match status" value="1"/>
</dbReference>
<dbReference type="SMART" id="SM00535">
    <property type="entry name" value="RIBOc"/>
    <property type="match status" value="1"/>
</dbReference>
<evidence type="ECO:0000256" key="9">
    <source>
        <dbReference type="HAMAP-Rule" id="MF_00104"/>
    </source>
</evidence>
<evidence type="ECO:0000256" key="5">
    <source>
        <dbReference type="ARBA" id="ARBA00022723"/>
    </source>
</evidence>
<comment type="subcellular location">
    <subcellularLocation>
        <location evidence="9">Cytoplasm</location>
    </subcellularLocation>
</comment>
<dbReference type="HAMAP" id="MF_00104">
    <property type="entry name" value="RNase_III"/>
    <property type="match status" value="1"/>
</dbReference>
<dbReference type="PANTHER" id="PTHR11207">
    <property type="entry name" value="RIBONUCLEASE III"/>
    <property type="match status" value="1"/>
</dbReference>
<dbReference type="NCBIfam" id="TIGR02191">
    <property type="entry name" value="RNaseIII"/>
    <property type="match status" value="1"/>
</dbReference>
<dbReference type="PANTHER" id="PTHR11207:SF0">
    <property type="entry name" value="RIBONUCLEASE 3"/>
    <property type="match status" value="1"/>
</dbReference>
<evidence type="ECO:0000256" key="2">
    <source>
        <dbReference type="ARBA" id="ARBA00010183"/>
    </source>
</evidence>
<keyword evidence="13" id="KW-1185">Reference proteome</keyword>
<keyword evidence="9" id="KW-0698">rRNA processing</keyword>
<dbReference type="EC" id="3.1.26.3" evidence="9"/>
<name>A0ABM5UTN4_9COXI</name>
<comment type="subunit">
    <text evidence="9">Homodimer.</text>
</comment>
<gene>
    <name evidence="9 12" type="primary">rnc</name>
    <name evidence="12" type="ORF">CleRT_03260</name>
</gene>
<comment type="cofactor">
    <cofactor evidence="9">
        <name>Mg(2+)</name>
        <dbReference type="ChEBI" id="CHEBI:18420"/>
    </cofactor>
</comment>
<evidence type="ECO:0000313" key="12">
    <source>
        <dbReference type="EMBL" id="AKQ33303.1"/>
    </source>
</evidence>
<dbReference type="Pfam" id="PF00035">
    <property type="entry name" value="dsrm"/>
    <property type="match status" value="1"/>
</dbReference>
<comment type="catalytic activity">
    <reaction evidence="1 9">
        <text>Endonucleolytic cleavage to 5'-phosphomonoester.</text>
        <dbReference type="EC" id="3.1.26.3"/>
    </reaction>
</comment>
<keyword evidence="5 9" id="KW-0479">Metal-binding</keyword>
<dbReference type="PROSITE" id="PS50137">
    <property type="entry name" value="DS_RBD"/>
    <property type="match status" value="1"/>
</dbReference>
<keyword evidence="9" id="KW-0699">rRNA-binding</keyword>
<dbReference type="InterPro" id="IPR011907">
    <property type="entry name" value="RNase_III"/>
</dbReference>
<organism evidence="12 13">
    <name type="scientific">Candidatus Coxiella mudrowiae</name>
    <dbReference type="NCBI Taxonomy" id="2054173"/>
    <lineage>
        <taxon>Bacteria</taxon>
        <taxon>Pseudomonadati</taxon>
        <taxon>Pseudomonadota</taxon>
        <taxon>Gammaproteobacteria</taxon>
        <taxon>Legionellales</taxon>
        <taxon>Coxiellaceae</taxon>
        <taxon>Coxiella</taxon>
    </lineage>
</organism>
<feature type="binding site" evidence="9">
    <location>
        <position position="114"/>
    </location>
    <ligand>
        <name>Mg(2+)</name>
        <dbReference type="ChEBI" id="CHEBI:18420"/>
    </ligand>
</feature>
<reference evidence="12 13" key="1">
    <citation type="journal article" date="2015" name="Genome Biol. Evol.">
        <title>Distinctive Genome Reduction Rates Revealed by Genomic Analyses of Two Coxiella-Like Endosymbionts in Ticks.</title>
        <authorList>
            <person name="Gottlieb Y."/>
            <person name="Lalzar I."/>
            <person name="Klasson L."/>
        </authorList>
    </citation>
    <scope>NUCLEOTIDE SEQUENCE [LARGE SCALE GENOMIC DNA]</scope>
    <source>
        <strain evidence="12 13">CRt</strain>
    </source>
</reference>
<dbReference type="InterPro" id="IPR000999">
    <property type="entry name" value="RNase_III_dom"/>
</dbReference>
<evidence type="ECO:0000256" key="8">
    <source>
        <dbReference type="ARBA" id="ARBA00022884"/>
    </source>
</evidence>
<dbReference type="Gene3D" id="1.10.1520.10">
    <property type="entry name" value="Ribonuclease III domain"/>
    <property type="match status" value="1"/>
</dbReference>
<keyword evidence="9" id="KW-0963">Cytoplasm</keyword>
<feature type="binding site" evidence="9">
    <location>
        <position position="39"/>
    </location>
    <ligand>
        <name>Mg(2+)</name>
        <dbReference type="ChEBI" id="CHEBI:18420"/>
    </ligand>
</feature>
<feature type="domain" description="RNase III" evidence="11">
    <location>
        <begin position="4"/>
        <end position="125"/>
    </location>
</feature>
<dbReference type="PROSITE" id="PS50142">
    <property type="entry name" value="RNASE_3_2"/>
    <property type="match status" value="1"/>
</dbReference>